<dbReference type="EMBL" id="PNYB01000012">
    <property type="protein sequence ID" value="PMS23398.1"/>
    <property type="molecule type" value="Genomic_DNA"/>
</dbReference>
<evidence type="ECO:0000313" key="4">
    <source>
        <dbReference type="Proteomes" id="UP000235347"/>
    </source>
</evidence>
<gene>
    <name evidence="3" type="ORF">C0Z19_15420</name>
</gene>
<dbReference type="InterPro" id="IPR005618">
    <property type="entry name" value="OMPW"/>
</dbReference>
<name>A0A2N7W1V1_9BURK</name>
<evidence type="ECO:0000313" key="3">
    <source>
        <dbReference type="EMBL" id="PMS23398.1"/>
    </source>
</evidence>
<dbReference type="GO" id="GO:0055085">
    <property type="term" value="P:transmembrane transport"/>
    <property type="evidence" value="ECO:0007669"/>
    <property type="project" value="TreeGrafter"/>
</dbReference>
<dbReference type="Proteomes" id="UP000235347">
    <property type="component" value="Unassembled WGS sequence"/>
</dbReference>
<feature type="signal peptide" evidence="2">
    <location>
        <begin position="1"/>
        <end position="21"/>
    </location>
</feature>
<reference evidence="3 4" key="1">
    <citation type="submission" date="2018-01" db="EMBL/GenBank/DDBJ databases">
        <title>Whole genome analyses suggest that Burkholderia sensu lato contains two further novel genera in the rhizoxinica-symbiotica group Mycetohabitans gen. nov., and Trinickia gen. nov.: implications for the evolution of diazotrophy and nodulation in the Burkholderiaceae.</title>
        <authorList>
            <person name="Estrada-de los Santos P."/>
            <person name="Palmer M."/>
            <person name="Chavez-Ramirez B."/>
            <person name="Beukes C."/>
            <person name="Steenkamp E.T."/>
            <person name="Hirsch A.M."/>
            <person name="Manyaka P."/>
            <person name="Maluk M."/>
            <person name="Lafos M."/>
            <person name="Crook M."/>
            <person name="Gross E."/>
            <person name="Simon M.F."/>
            <person name="Bueno dos Reis Junior F."/>
            <person name="Poole P.S."/>
            <person name="Venter S.N."/>
            <person name="James E.K."/>
        </authorList>
    </citation>
    <scope>NUCLEOTIDE SEQUENCE [LARGE SCALE GENOMIC DNA]</scope>
    <source>
        <strain evidence="3 4">GP25-8</strain>
    </source>
</reference>
<dbReference type="PANTHER" id="PTHR36920">
    <property type="match status" value="1"/>
</dbReference>
<evidence type="ECO:0008006" key="5">
    <source>
        <dbReference type="Google" id="ProtNLM"/>
    </source>
</evidence>
<accession>A0A2N7W1V1</accession>
<organism evidence="3 4">
    <name type="scientific">Trinickia soli</name>
    <dbReference type="NCBI Taxonomy" id="380675"/>
    <lineage>
        <taxon>Bacteria</taxon>
        <taxon>Pseudomonadati</taxon>
        <taxon>Pseudomonadota</taxon>
        <taxon>Betaproteobacteria</taxon>
        <taxon>Burkholderiales</taxon>
        <taxon>Burkholderiaceae</taxon>
        <taxon>Trinickia</taxon>
    </lineage>
</organism>
<protein>
    <recommendedName>
        <fullName evidence="5">OmpW family protein</fullName>
    </recommendedName>
</protein>
<keyword evidence="4" id="KW-1185">Reference proteome</keyword>
<dbReference type="Gene3D" id="2.40.160.20">
    <property type="match status" value="1"/>
</dbReference>
<keyword evidence="2" id="KW-0732">Signal</keyword>
<dbReference type="SUPFAM" id="SSF56925">
    <property type="entry name" value="OMPA-like"/>
    <property type="match status" value="1"/>
</dbReference>
<comment type="subcellular location">
    <subcellularLocation>
        <location evidence="1">Cell outer membrane</location>
    </subcellularLocation>
</comment>
<dbReference type="PANTHER" id="PTHR36920:SF1">
    <property type="entry name" value="OUTER MEMBRANE PROTEIN W"/>
    <property type="match status" value="1"/>
</dbReference>
<evidence type="ECO:0000256" key="1">
    <source>
        <dbReference type="ARBA" id="ARBA00004442"/>
    </source>
</evidence>
<comment type="caution">
    <text evidence="3">The sequence shown here is derived from an EMBL/GenBank/DDBJ whole genome shotgun (WGS) entry which is preliminary data.</text>
</comment>
<dbReference type="InterPro" id="IPR011250">
    <property type="entry name" value="OMP/PagP_B-barrel"/>
</dbReference>
<proteinExistence type="predicted"/>
<feature type="chain" id="PRO_5014828086" description="OmpW family protein" evidence="2">
    <location>
        <begin position="22"/>
        <end position="276"/>
    </location>
</feature>
<evidence type="ECO:0000256" key="2">
    <source>
        <dbReference type="SAM" id="SignalP"/>
    </source>
</evidence>
<dbReference type="AlphaFoldDB" id="A0A2N7W1V1"/>
<dbReference type="Pfam" id="PF03922">
    <property type="entry name" value="OmpW"/>
    <property type="match status" value="1"/>
</dbReference>
<dbReference type="GO" id="GO:0009279">
    <property type="term" value="C:cell outer membrane"/>
    <property type="evidence" value="ECO:0007669"/>
    <property type="project" value="UniProtKB-SubCell"/>
</dbReference>
<sequence length="276" mass="29026">MGIRKVVVPLLAACVSTGIYAQQAGDNVVSLGWYHIAPQYTSDPLTTHVAPMAINGPLGLPPAFTSAGTGLGVSHSNTMGLTFTHFLTDHIALTALGGVPPQFHINGYGVIQPPGPAGALGQENLSAPSKNPIVGKVRQWTAGAMLQYFFGKAEARFRPFIGIGVTYTWFNSFELNPNFSQSINDNLGSVLAAGAGKPGPTSVSAKSSSSWTPIFNVGAAYSLTKHWQLNASVSYAPLKTYAETDIKAADGTLLAVSKAKLNADPIITFLAVSYRF</sequence>